<organism evidence="2 3">
    <name type="scientific">Ceraceosorus guamensis</name>
    <dbReference type="NCBI Taxonomy" id="1522189"/>
    <lineage>
        <taxon>Eukaryota</taxon>
        <taxon>Fungi</taxon>
        <taxon>Dikarya</taxon>
        <taxon>Basidiomycota</taxon>
        <taxon>Ustilaginomycotina</taxon>
        <taxon>Exobasidiomycetes</taxon>
        <taxon>Ceraceosorales</taxon>
        <taxon>Ceraceosoraceae</taxon>
        <taxon>Ceraceosorus</taxon>
    </lineage>
</organism>
<keyword evidence="1" id="KW-0732">Signal</keyword>
<dbReference type="EMBL" id="KZ819429">
    <property type="protein sequence ID" value="PWN40115.1"/>
    <property type="molecule type" value="Genomic_DNA"/>
</dbReference>
<protein>
    <submittedName>
        <fullName evidence="2">Uncharacterized protein</fullName>
    </submittedName>
</protein>
<accession>A0A316VXA4</accession>
<keyword evidence="3" id="KW-1185">Reference proteome</keyword>
<evidence type="ECO:0000313" key="2">
    <source>
        <dbReference type="EMBL" id="PWN40115.1"/>
    </source>
</evidence>
<sequence length="82" mass="8577">MRFTLTLPLVVAACAIAGLAQAANIAPRQGTCEENYGTYPEYTGPCEPSNCGARGTKCNRGQGCVIYPAFGCPAQGCACTYY</sequence>
<feature type="signal peptide" evidence="1">
    <location>
        <begin position="1"/>
        <end position="22"/>
    </location>
</feature>
<evidence type="ECO:0000313" key="3">
    <source>
        <dbReference type="Proteomes" id="UP000245783"/>
    </source>
</evidence>
<dbReference type="OrthoDB" id="3339017at2759"/>
<name>A0A316VXA4_9BASI</name>
<dbReference type="InParanoid" id="A0A316VXA4"/>
<dbReference type="GeneID" id="37033073"/>
<proteinExistence type="predicted"/>
<dbReference type="RefSeq" id="XP_025367275.1">
    <property type="nucleotide sequence ID" value="XM_025511203.1"/>
</dbReference>
<dbReference type="AlphaFoldDB" id="A0A316VXA4"/>
<dbReference type="Proteomes" id="UP000245783">
    <property type="component" value="Unassembled WGS sequence"/>
</dbReference>
<gene>
    <name evidence="2" type="ORF">IE81DRAFT_238318</name>
</gene>
<evidence type="ECO:0000256" key="1">
    <source>
        <dbReference type="SAM" id="SignalP"/>
    </source>
</evidence>
<feature type="chain" id="PRO_5016465892" evidence="1">
    <location>
        <begin position="23"/>
        <end position="82"/>
    </location>
</feature>
<reference evidence="2 3" key="1">
    <citation type="journal article" date="2018" name="Mol. Biol. Evol.">
        <title>Broad Genomic Sampling Reveals a Smut Pathogenic Ancestry of the Fungal Clade Ustilaginomycotina.</title>
        <authorList>
            <person name="Kijpornyongpan T."/>
            <person name="Mondo S.J."/>
            <person name="Barry K."/>
            <person name="Sandor L."/>
            <person name="Lee J."/>
            <person name="Lipzen A."/>
            <person name="Pangilinan J."/>
            <person name="LaButti K."/>
            <person name="Hainaut M."/>
            <person name="Henrissat B."/>
            <person name="Grigoriev I.V."/>
            <person name="Spatafora J.W."/>
            <person name="Aime M.C."/>
        </authorList>
    </citation>
    <scope>NUCLEOTIDE SEQUENCE [LARGE SCALE GENOMIC DNA]</scope>
    <source>
        <strain evidence="2 3">MCA 4658</strain>
    </source>
</reference>